<dbReference type="InterPro" id="IPR036866">
    <property type="entry name" value="RibonucZ/Hydroxyglut_hydro"/>
</dbReference>
<protein>
    <submittedName>
        <fullName evidence="2">L-ascorbate metabolism protein UlaG, beta-lactamase superfamily</fullName>
    </submittedName>
</protein>
<evidence type="ECO:0000259" key="1">
    <source>
        <dbReference type="Pfam" id="PF12706"/>
    </source>
</evidence>
<dbReference type="PANTHER" id="PTHR15032">
    <property type="entry name" value="N-ACYL-PHOSPHATIDYLETHANOLAMINE-HYDROLYZING PHOSPHOLIPASE D"/>
    <property type="match status" value="1"/>
</dbReference>
<dbReference type="STRING" id="1344003.SAMN05445060_0627"/>
<gene>
    <name evidence="2" type="ORF">SAMN05445060_0627</name>
</gene>
<accession>A0A1N7DH03</accession>
<dbReference type="Proteomes" id="UP000186218">
    <property type="component" value="Unassembled WGS sequence"/>
</dbReference>
<reference evidence="2 3" key="1">
    <citation type="submission" date="2017-01" db="EMBL/GenBank/DDBJ databases">
        <authorList>
            <person name="Mah S.A."/>
            <person name="Swanson W.J."/>
            <person name="Moy G.W."/>
            <person name="Vacquier V.D."/>
        </authorList>
    </citation>
    <scope>NUCLEOTIDE SEQUENCE [LARGE SCALE GENOMIC DNA]</scope>
    <source>
        <strain evidence="2 3">CPCC 203464</strain>
    </source>
</reference>
<evidence type="ECO:0000313" key="2">
    <source>
        <dbReference type="EMBL" id="SIR75092.1"/>
    </source>
</evidence>
<dbReference type="SUPFAM" id="SSF56281">
    <property type="entry name" value="Metallo-hydrolase/oxidoreductase"/>
    <property type="match status" value="1"/>
</dbReference>
<keyword evidence="3" id="KW-1185">Reference proteome</keyword>
<name>A0A1N7DH03_9NOCA</name>
<dbReference type="Gene3D" id="3.60.15.10">
    <property type="entry name" value="Ribonuclease Z/Hydroxyacylglutathione hydrolase-like"/>
    <property type="match status" value="1"/>
</dbReference>
<feature type="domain" description="Metallo-beta-lactamase" evidence="1">
    <location>
        <begin position="120"/>
        <end position="321"/>
    </location>
</feature>
<dbReference type="InterPro" id="IPR001279">
    <property type="entry name" value="Metallo-B-lactamas"/>
</dbReference>
<proteinExistence type="predicted"/>
<dbReference type="EMBL" id="FTNT01000002">
    <property type="protein sequence ID" value="SIR75092.1"/>
    <property type="molecule type" value="Genomic_DNA"/>
</dbReference>
<organism evidence="2 3">
    <name type="scientific">Williamsia sterculiae</name>
    <dbReference type="NCBI Taxonomy" id="1344003"/>
    <lineage>
        <taxon>Bacteria</taxon>
        <taxon>Bacillati</taxon>
        <taxon>Actinomycetota</taxon>
        <taxon>Actinomycetes</taxon>
        <taxon>Mycobacteriales</taxon>
        <taxon>Nocardiaceae</taxon>
        <taxon>Williamsia</taxon>
    </lineage>
</organism>
<evidence type="ECO:0000313" key="3">
    <source>
        <dbReference type="Proteomes" id="UP000186218"/>
    </source>
</evidence>
<sequence>MMRTSISELTGPGRNAWTSLRQRTMALPPLQAVGASRETIADHVRDSPHLHDGVFANVEPTTELTESQSRAAMEMFRRGKVGTPGAPVAVTTPEFVDVPAQLAATWLGHATVLVEIDGVRVLTDPVFSRRCSPSQLVGPARMHRAPCRVADLPRIDVVLLSHDHYDHLDVESVVALSAQSPDAVFVAPIGVGAHLQGWGVAPTRIREADWGESVDAAGLTFNCCYARHFSGRGLVRNLTLWASWAVQGRSANFFFSGDSGPSDRFAEVGELFGPFGLTLIAIGAYDRLWPDIHLDPEQAVSTHQMVSRGEVTDTVMLPIHWATFNLALHPWADPVQRLLTAADERLVPVVTPPPGARFDVVAGTGPGIAEQTWWEASV</sequence>
<dbReference type="AlphaFoldDB" id="A0A1N7DH03"/>
<dbReference type="PANTHER" id="PTHR15032:SF4">
    <property type="entry name" value="N-ACYL-PHOSPHATIDYLETHANOLAMINE-HYDROLYZING PHOSPHOLIPASE D"/>
    <property type="match status" value="1"/>
</dbReference>
<dbReference type="Pfam" id="PF12706">
    <property type="entry name" value="Lactamase_B_2"/>
    <property type="match status" value="1"/>
</dbReference>
<dbReference type="GO" id="GO:0005737">
    <property type="term" value="C:cytoplasm"/>
    <property type="evidence" value="ECO:0007669"/>
    <property type="project" value="TreeGrafter"/>
</dbReference>